<evidence type="ECO:0000313" key="3">
    <source>
        <dbReference type="Proteomes" id="UP000480556"/>
    </source>
</evidence>
<dbReference type="EMBL" id="WITK01000006">
    <property type="protein sequence ID" value="MQW91864.1"/>
    <property type="molecule type" value="Genomic_DNA"/>
</dbReference>
<dbReference type="AlphaFoldDB" id="A0AA90W5G6"/>
<proteinExistence type="predicted"/>
<accession>A0AA90W5G6</accession>
<evidence type="ECO:0008006" key="4">
    <source>
        <dbReference type="Google" id="ProtNLM"/>
    </source>
</evidence>
<protein>
    <recommendedName>
        <fullName evidence="4">Tetratricopeptide repeat protein</fullName>
    </recommendedName>
</protein>
<comment type="caution">
    <text evidence="2">The sequence shown here is derived from an EMBL/GenBank/DDBJ whole genome shotgun (WGS) entry which is preliminary data.</text>
</comment>
<name>A0AA90W5G6_9GAMM</name>
<organism evidence="2 3">
    <name type="scientific">Acinetobacter wanghuae</name>
    <dbReference type="NCBI Taxonomy" id="2662362"/>
    <lineage>
        <taxon>Bacteria</taxon>
        <taxon>Pseudomonadati</taxon>
        <taxon>Pseudomonadota</taxon>
        <taxon>Gammaproteobacteria</taxon>
        <taxon>Moraxellales</taxon>
        <taxon>Moraxellaceae</taxon>
        <taxon>Acinetobacter</taxon>
    </lineage>
</organism>
<dbReference type="Proteomes" id="UP000480556">
    <property type="component" value="Unassembled WGS sequence"/>
</dbReference>
<gene>
    <name evidence="2" type="ORF">GHJ48_05550</name>
</gene>
<dbReference type="RefSeq" id="WP_153389249.1">
    <property type="nucleotide sequence ID" value="NZ_WITK01000006.1"/>
</dbReference>
<evidence type="ECO:0000256" key="1">
    <source>
        <dbReference type="SAM" id="SignalP"/>
    </source>
</evidence>
<sequence>MNKIVLASALYLALATATHAEISFAQELKQGCAKVKTYAYQGKKFYDQKQYTKAIEQFKQQASWSGFCLLNEDESGIRMKQRDVELAFNNVGLGYAKLGKAQLARAWYLAYPESSMSQFNLKQLPTPQNTKQITGKYIQHAGFGEWNTLTIQQSKNNYSIQYEGLYMGARSLIYGPNIGTFETSMPLGQTRKIYRVNDCNIDISFDFDAKLGRRALLKQSGDISGCGFGHNVSANGIFLKVE</sequence>
<feature type="signal peptide" evidence="1">
    <location>
        <begin position="1"/>
        <end position="20"/>
    </location>
</feature>
<evidence type="ECO:0000313" key="2">
    <source>
        <dbReference type="EMBL" id="MQW91864.1"/>
    </source>
</evidence>
<keyword evidence="1" id="KW-0732">Signal</keyword>
<reference evidence="2 3" key="1">
    <citation type="submission" date="2019-10" db="EMBL/GenBank/DDBJ databases">
        <authorList>
            <person name="Dong K."/>
        </authorList>
    </citation>
    <scope>NUCLEOTIDE SEQUENCE [LARGE SCALE GENOMIC DNA]</scope>
    <source>
        <strain evidence="3">dk771</strain>
    </source>
</reference>
<feature type="chain" id="PRO_5041733777" description="Tetratricopeptide repeat protein" evidence="1">
    <location>
        <begin position="21"/>
        <end position="242"/>
    </location>
</feature>